<dbReference type="AlphaFoldDB" id="A0A346XZU3"/>
<accession>A0A346XZU3</accession>
<organism evidence="1 2">
    <name type="scientific">Euzebya pacifica</name>
    <dbReference type="NCBI Taxonomy" id="1608957"/>
    <lineage>
        <taxon>Bacteria</taxon>
        <taxon>Bacillati</taxon>
        <taxon>Actinomycetota</taxon>
        <taxon>Nitriliruptoria</taxon>
        <taxon>Euzebyales</taxon>
    </lineage>
</organism>
<gene>
    <name evidence="1" type="ORF">DVS28_a3062</name>
</gene>
<reference evidence="1 2" key="1">
    <citation type="submission" date="2018-09" db="EMBL/GenBank/DDBJ databases">
        <title>Complete genome sequence of Euzebya sp. DY32-46 isolated from seawater of Pacific Ocean.</title>
        <authorList>
            <person name="Xu L."/>
            <person name="Wu Y.-H."/>
            <person name="Xu X.-W."/>
        </authorList>
    </citation>
    <scope>NUCLEOTIDE SEQUENCE [LARGE SCALE GENOMIC DNA]</scope>
    <source>
        <strain evidence="1 2">DY32-46</strain>
    </source>
</reference>
<dbReference type="Proteomes" id="UP000264006">
    <property type="component" value="Chromosome"/>
</dbReference>
<sequence>MAIALAMFAVACGGSGTSGGDAARFCEIMEEFVTLANDAIAGAAEGETDDIETLTARVEELVTEAEAAAPEEISDIINSPDEADQDEITNYVSEECGVELPSF</sequence>
<proteinExistence type="predicted"/>
<dbReference type="OrthoDB" id="9843715at2"/>
<keyword evidence="2" id="KW-1185">Reference proteome</keyword>
<dbReference type="KEGG" id="euz:DVS28_a3062"/>
<evidence type="ECO:0000313" key="1">
    <source>
        <dbReference type="EMBL" id="AXV07740.1"/>
    </source>
</evidence>
<name>A0A346XZU3_9ACTN</name>
<dbReference type="EMBL" id="CP031165">
    <property type="protein sequence ID" value="AXV07740.1"/>
    <property type="molecule type" value="Genomic_DNA"/>
</dbReference>
<protein>
    <submittedName>
        <fullName evidence="1">Uncharacterized protein</fullName>
    </submittedName>
</protein>
<evidence type="ECO:0000313" key="2">
    <source>
        <dbReference type="Proteomes" id="UP000264006"/>
    </source>
</evidence>